<evidence type="ECO:0000313" key="2">
    <source>
        <dbReference type="Proteomes" id="UP001202328"/>
    </source>
</evidence>
<evidence type="ECO:0000313" key="1">
    <source>
        <dbReference type="EMBL" id="KAI3932996.1"/>
    </source>
</evidence>
<dbReference type="AlphaFoldDB" id="A0AAD4XQL5"/>
<name>A0AAD4XQL5_9MAGN</name>
<accession>A0AAD4XQL5</accession>
<protein>
    <submittedName>
        <fullName evidence="1">Uncharacterized protein</fullName>
    </submittedName>
</protein>
<comment type="caution">
    <text evidence="1">The sequence shown here is derived from an EMBL/GenBank/DDBJ whole genome shotgun (WGS) entry which is preliminary data.</text>
</comment>
<organism evidence="1 2">
    <name type="scientific">Papaver atlanticum</name>
    <dbReference type="NCBI Taxonomy" id="357466"/>
    <lineage>
        <taxon>Eukaryota</taxon>
        <taxon>Viridiplantae</taxon>
        <taxon>Streptophyta</taxon>
        <taxon>Embryophyta</taxon>
        <taxon>Tracheophyta</taxon>
        <taxon>Spermatophyta</taxon>
        <taxon>Magnoliopsida</taxon>
        <taxon>Ranunculales</taxon>
        <taxon>Papaveraceae</taxon>
        <taxon>Papaveroideae</taxon>
        <taxon>Papaver</taxon>
    </lineage>
</organism>
<keyword evidence="2" id="KW-1185">Reference proteome</keyword>
<dbReference type="Proteomes" id="UP001202328">
    <property type="component" value="Unassembled WGS sequence"/>
</dbReference>
<reference evidence="1" key="1">
    <citation type="submission" date="2022-04" db="EMBL/GenBank/DDBJ databases">
        <title>A functionally conserved STORR gene fusion in Papaver species that diverged 16.8 million years ago.</title>
        <authorList>
            <person name="Catania T."/>
        </authorList>
    </citation>
    <scope>NUCLEOTIDE SEQUENCE</scope>
    <source>
        <strain evidence="1">S-188037</strain>
    </source>
</reference>
<gene>
    <name evidence="1" type="ORF">MKW98_029229</name>
</gene>
<sequence>MVERSLCMRECVLSSSSLYSQRRAETYTITSPPPPPSSSLKVKATLSAPTFYSSKWLTRKGLVLGFARFNFGKEQPPQ</sequence>
<proteinExistence type="predicted"/>
<dbReference type="EMBL" id="JAJJMB010006973">
    <property type="protein sequence ID" value="KAI3932996.1"/>
    <property type="molecule type" value="Genomic_DNA"/>
</dbReference>